<gene>
    <name evidence="1" type="primary">Dper\GL17842</name>
    <name evidence="1" type="ORF">Dper_GL17842</name>
</gene>
<dbReference type="EMBL" id="CH479203">
    <property type="protein sequence ID" value="EDW30424.1"/>
    <property type="molecule type" value="Genomic_DNA"/>
</dbReference>
<reference evidence="1 2" key="1">
    <citation type="journal article" date="2007" name="Nature">
        <title>Evolution of genes and genomes on the Drosophila phylogeny.</title>
        <authorList>
            <consortium name="Drosophila 12 Genomes Consortium"/>
            <person name="Clark A.G."/>
            <person name="Eisen M.B."/>
            <person name="Smith D.R."/>
            <person name="Bergman C.M."/>
            <person name="Oliver B."/>
            <person name="Markow T.A."/>
            <person name="Kaufman T.C."/>
            <person name="Kellis M."/>
            <person name="Gelbart W."/>
            <person name="Iyer V.N."/>
            <person name="Pollard D.A."/>
            <person name="Sackton T.B."/>
            <person name="Larracuente A.M."/>
            <person name="Singh N.D."/>
            <person name="Abad J.P."/>
            <person name="Abt D.N."/>
            <person name="Adryan B."/>
            <person name="Aguade M."/>
            <person name="Akashi H."/>
            <person name="Anderson W.W."/>
            <person name="Aquadro C.F."/>
            <person name="Ardell D.H."/>
            <person name="Arguello R."/>
            <person name="Artieri C.G."/>
            <person name="Barbash D.A."/>
            <person name="Barker D."/>
            <person name="Barsanti P."/>
            <person name="Batterham P."/>
            <person name="Batzoglou S."/>
            <person name="Begun D."/>
            <person name="Bhutkar A."/>
            <person name="Blanco E."/>
            <person name="Bosak S.A."/>
            <person name="Bradley R.K."/>
            <person name="Brand A.D."/>
            <person name="Brent M.R."/>
            <person name="Brooks A.N."/>
            <person name="Brown R.H."/>
            <person name="Butlin R.K."/>
            <person name="Caggese C."/>
            <person name="Calvi B.R."/>
            <person name="Bernardo de Carvalho A."/>
            <person name="Caspi A."/>
            <person name="Castrezana S."/>
            <person name="Celniker S.E."/>
            <person name="Chang J.L."/>
            <person name="Chapple C."/>
            <person name="Chatterji S."/>
            <person name="Chinwalla A."/>
            <person name="Civetta A."/>
            <person name="Clifton S.W."/>
            <person name="Comeron J.M."/>
            <person name="Costello J.C."/>
            <person name="Coyne J.A."/>
            <person name="Daub J."/>
            <person name="David R.G."/>
            <person name="Delcher A.L."/>
            <person name="Delehaunty K."/>
            <person name="Do C.B."/>
            <person name="Ebling H."/>
            <person name="Edwards K."/>
            <person name="Eickbush T."/>
            <person name="Evans J.D."/>
            <person name="Filipski A."/>
            <person name="Findeiss S."/>
            <person name="Freyhult E."/>
            <person name="Fulton L."/>
            <person name="Fulton R."/>
            <person name="Garcia A.C."/>
            <person name="Gardiner A."/>
            <person name="Garfield D.A."/>
            <person name="Garvin B.E."/>
            <person name="Gibson G."/>
            <person name="Gilbert D."/>
            <person name="Gnerre S."/>
            <person name="Godfrey J."/>
            <person name="Good R."/>
            <person name="Gotea V."/>
            <person name="Gravely B."/>
            <person name="Greenberg A.J."/>
            <person name="Griffiths-Jones S."/>
            <person name="Gross S."/>
            <person name="Guigo R."/>
            <person name="Gustafson E.A."/>
            <person name="Haerty W."/>
            <person name="Hahn M.W."/>
            <person name="Halligan D.L."/>
            <person name="Halpern A.L."/>
            <person name="Halter G.M."/>
            <person name="Han M.V."/>
            <person name="Heger A."/>
            <person name="Hillier L."/>
            <person name="Hinrichs A.S."/>
            <person name="Holmes I."/>
            <person name="Hoskins R.A."/>
            <person name="Hubisz M.J."/>
            <person name="Hultmark D."/>
            <person name="Huntley M.A."/>
            <person name="Jaffe D.B."/>
            <person name="Jagadeeshan S."/>
            <person name="Jeck W.R."/>
            <person name="Johnson J."/>
            <person name="Jones C.D."/>
            <person name="Jordan W.C."/>
            <person name="Karpen G.H."/>
            <person name="Kataoka E."/>
            <person name="Keightley P.D."/>
            <person name="Kheradpour P."/>
            <person name="Kirkness E.F."/>
            <person name="Koerich L.B."/>
            <person name="Kristiansen K."/>
            <person name="Kudrna D."/>
            <person name="Kulathinal R.J."/>
            <person name="Kumar S."/>
            <person name="Kwok R."/>
            <person name="Lander E."/>
            <person name="Langley C.H."/>
            <person name="Lapoint R."/>
            <person name="Lazzaro B.P."/>
            <person name="Lee S.J."/>
            <person name="Levesque L."/>
            <person name="Li R."/>
            <person name="Lin C.F."/>
            <person name="Lin M.F."/>
            <person name="Lindblad-Toh K."/>
            <person name="Llopart A."/>
            <person name="Long M."/>
            <person name="Low L."/>
            <person name="Lozovsky E."/>
            <person name="Lu J."/>
            <person name="Luo M."/>
            <person name="Machado C.A."/>
            <person name="Makalowski W."/>
            <person name="Marzo M."/>
            <person name="Matsuda M."/>
            <person name="Matzkin L."/>
            <person name="McAllister B."/>
            <person name="McBride C.S."/>
            <person name="McKernan B."/>
            <person name="McKernan K."/>
            <person name="Mendez-Lago M."/>
            <person name="Minx P."/>
            <person name="Mollenhauer M.U."/>
            <person name="Montooth K."/>
            <person name="Mount S.M."/>
            <person name="Mu X."/>
            <person name="Myers E."/>
            <person name="Negre B."/>
            <person name="Newfeld S."/>
            <person name="Nielsen R."/>
            <person name="Noor M.A."/>
            <person name="O'Grady P."/>
            <person name="Pachter L."/>
            <person name="Papaceit M."/>
            <person name="Parisi M.J."/>
            <person name="Parisi M."/>
            <person name="Parts L."/>
            <person name="Pedersen J.S."/>
            <person name="Pesole G."/>
            <person name="Phillippy A.M."/>
            <person name="Ponting C.P."/>
            <person name="Pop M."/>
            <person name="Porcelli D."/>
            <person name="Powell J.R."/>
            <person name="Prohaska S."/>
            <person name="Pruitt K."/>
            <person name="Puig M."/>
            <person name="Quesneville H."/>
            <person name="Ram K.R."/>
            <person name="Rand D."/>
            <person name="Rasmussen M.D."/>
            <person name="Reed L.K."/>
            <person name="Reenan R."/>
            <person name="Reily A."/>
            <person name="Remington K.A."/>
            <person name="Rieger T.T."/>
            <person name="Ritchie M.G."/>
            <person name="Robin C."/>
            <person name="Rogers Y.H."/>
            <person name="Rohde C."/>
            <person name="Rozas J."/>
            <person name="Rubenfield M.J."/>
            <person name="Ruiz A."/>
            <person name="Russo S."/>
            <person name="Salzberg S.L."/>
            <person name="Sanchez-Gracia A."/>
            <person name="Saranga D.J."/>
            <person name="Sato H."/>
            <person name="Schaeffer S.W."/>
            <person name="Schatz M.C."/>
            <person name="Schlenke T."/>
            <person name="Schwartz R."/>
            <person name="Segarra C."/>
            <person name="Singh R.S."/>
            <person name="Sirot L."/>
            <person name="Sirota M."/>
            <person name="Sisneros N.B."/>
            <person name="Smith C.D."/>
            <person name="Smith T.F."/>
            <person name="Spieth J."/>
            <person name="Stage D.E."/>
            <person name="Stark A."/>
            <person name="Stephan W."/>
            <person name="Strausberg R.L."/>
            <person name="Strempel S."/>
            <person name="Sturgill D."/>
            <person name="Sutton G."/>
            <person name="Sutton G.G."/>
            <person name="Tao W."/>
            <person name="Teichmann S."/>
            <person name="Tobari Y.N."/>
            <person name="Tomimura Y."/>
            <person name="Tsolas J.M."/>
            <person name="Valente V.L."/>
            <person name="Venter E."/>
            <person name="Venter J.C."/>
            <person name="Vicario S."/>
            <person name="Vieira F.G."/>
            <person name="Vilella A.J."/>
            <person name="Villasante A."/>
            <person name="Walenz B."/>
            <person name="Wang J."/>
            <person name="Wasserman M."/>
            <person name="Watts T."/>
            <person name="Wilson D."/>
            <person name="Wilson R.K."/>
            <person name="Wing R.A."/>
            <person name="Wolfner M.F."/>
            <person name="Wong A."/>
            <person name="Wong G.K."/>
            <person name="Wu C.I."/>
            <person name="Wu G."/>
            <person name="Yamamoto D."/>
            <person name="Yang H.P."/>
            <person name="Yang S.P."/>
            <person name="Yorke J.A."/>
            <person name="Yoshida K."/>
            <person name="Zdobnov E."/>
            <person name="Zhang P."/>
            <person name="Zhang Y."/>
            <person name="Zimin A.V."/>
            <person name="Baldwin J."/>
            <person name="Abdouelleil A."/>
            <person name="Abdulkadir J."/>
            <person name="Abebe A."/>
            <person name="Abera B."/>
            <person name="Abreu J."/>
            <person name="Acer S.C."/>
            <person name="Aftuck L."/>
            <person name="Alexander A."/>
            <person name="An P."/>
            <person name="Anderson E."/>
            <person name="Anderson S."/>
            <person name="Arachi H."/>
            <person name="Azer M."/>
            <person name="Bachantsang P."/>
            <person name="Barry A."/>
            <person name="Bayul T."/>
            <person name="Berlin A."/>
            <person name="Bessette D."/>
            <person name="Bloom T."/>
            <person name="Blye J."/>
            <person name="Boguslavskiy L."/>
            <person name="Bonnet C."/>
            <person name="Boukhgalter B."/>
            <person name="Bourzgui I."/>
            <person name="Brown A."/>
            <person name="Cahill P."/>
            <person name="Channer S."/>
            <person name="Cheshatsang Y."/>
            <person name="Chuda L."/>
            <person name="Citroen M."/>
            <person name="Collymore A."/>
            <person name="Cooke P."/>
            <person name="Costello M."/>
            <person name="D'Aco K."/>
            <person name="Daza R."/>
            <person name="De Haan G."/>
            <person name="DeGray S."/>
            <person name="DeMaso C."/>
            <person name="Dhargay N."/>
            <person name="Dooley K."/>
            <person name="Dooley E."/>
            <person name="Doricent M."/>
            <person name="Dorje P."/>
            <person name="Dorjee K."/>
            <person name="Dupes A."/>
            <person name="Elong R."/>
            <person name="Falk J."/>
            <person name="Farina A."/>
            <person name="Faro S."/>
            <person name="Ferguson D."/>
            <person name="Fisher S."/>
            <person name="Foley C.D."/>
            <person name="Franke A."/>
            <person name="Friedrich D."/>
            <person name="Gadbois L."/>
            <person name="Gearin G."/>
            <person name="Gearin C.R."/>
            <person name="Giannoukos G."/>
            <person name="Goode T."/>
            <person name="Graham J."/>
            <person name="Grandbois E."/>
            <person name="Grewal S."/>
            <person name="Gyaltsen K."/>
            <person name="Hafez N."/>
            <person name="Hagos B."/>
            <person name="Hall J."/>
            <person name="Henson C."/>
            <person name="Hollinger A."/>
            <person name="Honan T."/>
            <person name="Huard M.D."/>
            <person name="Hughes L."/>
            <person name="Hurhula B."/>
            <person name="Husby M.E."/>
            <person name="Kamat A."/>
            <person name="Kanga B."/>
            <person name="Kashin S."/>
            <person name="Khazanovich D."/>
            <person name="Kisner P."/>
            <person name="Lance K."/>
            <person name="Lara M."/>
            <person name="Lee W."/>
            <person name="Lennon N."/>
            <person name="Letendre F."/>
            <person name="LeVine R."/>
            <person name="Lipovsky A."/>
            <person name="Liu X."/>
            <person name="Liu J."/>
            <person name="Liu S."/>
            <person name="Lokyitsang T."/>
            <person name="Lokyitsang Y."/>
            <person name="Lubonja R."/>
            <person name="Lui A."/>
            <person name="MacDonald P."/>
            <person name="Magnisalis V."/>
            <person name="Maru K."/>
            <person name="Matthews C."/>
            <person name="McCusker W."/>
            <person name="McDonough S."/>
            <person name="Mehta T."/>
            <person name="Meldrim J."/>
            <person name="Meneus L."/>
            <person name="Mihai O."/>
            <person name="Mihalev A."/>
            <person name="Mihova T."/>
            <person name="Mittelman R."/>
            <person name="Mlenga V."/>
            <person name="Montmayeur A."/>
            <person name="Mulrain L."/>
            <person name="Navidi A."/>
            <person name="Naylor J."/>
            <person name="Negash T."/>
            <person name="Nguyen T."/>
            <person name="Nguyen N."/>
            <person name="Nicol R."/>
            <person name="Norbu C."/>
            <person name="Norbu N."/>
            <person name="Novod N."/>
            <person name="O'Neill B."/>
            <person name="Osman S."/>
            <person name="Markiewicz E."/>
            <person name="Oyono O.L."/>
            <person name="Patti C."/>
            <person name="Phunkhang P."/>
            <person name="Pierre F."/>
            <person name="Priest M."/>
            <person name="Raghuraman S."/>
            <person name="Rege F."/>
            <person name="Reyes R."/>
            <person name="Rise C."/>
            <person name="Rogov P."/>
            <person name="Ross K."/>
            <person name="Ryan E."/>
            <person name="Settipalli S."/>
            <person name="Shea T."/>
            <person name="Sherpa N."/>
            <person name="Shi L."/>
            <person name="Shih D."/>
            <person name="Sparrow T."/>
            <person name="Spaulding J."/>
            <person name="Stalker J."/>
            <person name="Stange-Thomann N."/>
            <person name="Stavropoulos S."/>
            <person name="Stone C."/>
            <person name="Strader C."/>
            <person name="Tesfaye S."/>
            <person name="Thomson T."/>
            <person name="Thoulutsang Y."/>
            <person name="Thoulutsang D."/>
            <person name="Topham K."/>
            <person name="Topping I."/>
            <person name="Tsamla T."/>
            <person name="Vassiliev H."/>
            <person name="Vo A."/>
            <person name="Wangchuk T."/>
            <person name="Wangdi T."/>
            <person name="Weiand M."/>
            <person name="Wilkinson J."/>
            <person name="Wilson A."/>
            <person name="Yadav S."/>
            <person name="Young G."/>
            <person name="Yu Q."/>
            <person name="Zembek L."/>
            <person name="Zhong D."/>
            <person name="Zimmer A."/>
            <person name="Zwirko Z."/>
            <person name="Jaffe D.B."/>
            <person name="Alvarez P."/>
            <person name="Brockman W."/>
            <person name="Butler J."/>
            <person name="Chin C."/>
            <person name="Gnerre S."/>
            <person name="Grabherr M."/>
            <person name="Kleber M."/>
            <person name="Mauceli E."/>
            <person name="MacCallum I."/>
        </authorList>
    </citation>
    <scope>NUCLEOTIDE SEQUENCE [LARGE SCALE GENOMIC DNA]</scope>
    <source>
        <strain evidence="2">MSH-3 / Tucson 14011-0111.49</strain>
    </source>
</reference>
<dbReference type="HOGENOM" id="CLU_2485693_0_0_1"/>
<dbReference type="AlphaFoldDB" id="B4H272"/>
<dbReference type="Proteomes" id="UP000008744">
    <property type="component" value="Unassembled WGS sequence"/>
</dbReference>
<organism evidence="2">
    <name type="scientific">Drosophila persimilis</name>
    <name type="common">Fruit fly</name>
    <dbReference type="NCBI Taxonomy" id="7234"/>
    <lineage>
        <taxon>Eukaryota</taxon>
        <taxon>Metazoa</taxon>
        <taxon>Ecdysozoa</taxon>
        <taxon>Arthropoda</taxon>
        <taxon>Hexapoda</taxon>
        <taxon>Insecta</taxon>
        <taxon>Pterygota</taxon>
        <taxon>Neoptera</taxon>
        <taxon>Endopterygota</taxon>
        <taxon>Diptera</taxon>
        <taxon>Brachycera</taxon>
        <taxon>Muscomorpha</taxon>
        <taxon>Ephydroidea</taxon>
        <taxon>Drosophilidae</taxon>
        <taxon>Drosophila</taxon>
        <taxon>Sophophora</taxon>
    </lineage>
</organism>
<name>B4H272_DROPE</name>
<accession>B4H272</accession>
<evidence type="ECO:0000313" key="1">
    <source>
        <dbReference type="EMBL" id="EDW30424.1"/>
    </source>
</evidence>
<evidence type="ECO:0000313" key="2">
    <source>
        <dbReference type="Proteomes" id="UP000008744"/>
    </source>
</evidence>
<keyword evidence="2" id="KW-1185">Reference proteome</keyword>
<sequence length="87" mass="9052">MSSVISLKHSTVRHSKTALALTPAFVALMGCVWAKPGIGLLCAFGGCCLQPGISRQLCDSLCRLSLCGIVRCGITAAHSAAPILLRK</sequence>
<dbReference type="OMA" id="IVRCGIT"/>
<protein>
    <submittedName>
        <fullName evidence="1">GL17842</fullName>
    </submittedName>
</protein>
<proteinExistence type="predicted"/>